<protein>
    <submittedName>
        <fullName evidence="2">Uncharacterized protein</fullName>
    </submittedName>
</protein>
<sequence>MDERDGFDAVMDAPEADAEGASGDSVLLLGEFGNDFDEEEWTW</sequence>
<dbReference type="GeneID" id="300407303"/>
<organism evidence="2 3">
    <name type="scientific">Pandoraea pneumonica</name>
    <dbReference type="NCBI Taxonomy" id="2508299"/>
    <lineage>
        <taxon>Bacteria</taxon>
        <taxon>Pseudomonadati</taxon>
        <taxon>Pseudomonadota</taxon>
        <taxon>Betaproteobacteria</taxon>
        <taxon>Burkholderiales</taxon>
        <taxon>Burkholderiaceae</taxon>
        <taxon>Pandoraea</taxon>
    </lineage>
</organism>
<proteinExistence type="predicted"/>
<evidence type="ECO:0000313" key="2">
    <source>
        <dbReference type="EMBL" id="VVE32836.1"/>
    </source>
</evidence>
<dbReference type="AlphaFoldDB" id="A0A5E4X973"/>
<name>A0A5E4X973_9BURK</name>
<accession>A0A5E4X973</accession>
<dbReference type="Proteomes" id="UP000366945">
    <property type="component" value="Unassembled WGS sequence"/>
</dbReference>
<reference evidence="2 3" key="1">
    <citation type="submission" date="2019-08" db="EMBL/GenBank/DDBJ databases">
        <authorList>
            <person name="Peeters C."/>
        </authorList>
    </citation>
    <scope>NUCLEOTIDE SEQUENCE [LARGE SCALE GENOMIC DNA]</scope>
    <source>
        <strain evidence="2 3">LMG 31114</strain>
    </source>
</reference>
<keyword evidence="3" id="KW-1185">Reference proteome</keyword>
<gene>
    <name evidence="2" type="ORF">PPN31114_03752</name>
</gene>
<evidence type="ECO:0000256" key="1">
    <source>
        <dbReference type="SAM" id="MobiDB-lite"/>
    </source>
</evidence>
<dbReference type="EMBL" id="CABPSK010000003">
    <property type="protein sequence ID" value="VVE32836.1"/>
    <property type="molecule type" value="Genomic_DNA"/>
</dbReference>
<evidence type="ECO:0000313" key="3">
    <source>
        <dbReference type="Proteomes" id="UP000366945"/>
    </source>
</evidence>
<dbReference type="RefSeq" id="WP_281350993.1">
    <property type="nucleotide sequence ID" value="NZ_CABPSK010000003.1"/>
</dbReference>
<feature type="region of interest" description="Disordered" evidence="1">
    <location>
        <begin position="1"/>
        <end position="25"/>
    </location>
</feature>